<gene>
    <name evidence="2" type="ORF">D0Y96_15790</name>
</gene>
<name>A0A372ILX9_9BACT</name>
<dbReference type="OrthoDB" id="116996at2"/>
<keyword evidence="3" id="KW-1185">Reference proteome</keyword>
<feature type="transmembrane region" description="Helical" evidence="1">
    <location>
        <begin position="188"/>
        <end position="209"/>
    </location>
</feature>
<organism evidence="2 3">
    <name type="scientific">Paracidobacterium acidisoli</name>
    <dbReference type="NCBI Taxonomy" id="2303751"/>
    <lineage>
        <taxon>Bacteria</taxon>
        <taxon>Pseudomonadati</taxon>
        <taxon>Acidobacteriota</taxon>
        <taxon>Terriglobia</taxon>
        <taxon>Terriglobales</taxon>
        <taxon>Acidobacteriaceae</taxon>
        <taxon>Paracidobacterium</taxon>
    </lineage>
</organism>
<dbReference type="AlphaFoldDB" id="A0A372ILX9"/>
<proteinExistence type="predicted"/>
<dbReference type="RefSeq" id="WP_117301767.1">
    <property type="nucleotide sequence ID" value="NZ_QVQT02000005.1"/>
</dbReference>
<dbReference type="Pfam" id="PF24400">
    <property type="entry name" value="DUF7544"/>
    <property type="match status" value="1"/>
</dbReference>
<dbReference type="InterPro" id="IPR055966">
    <property type="entry name" value="DUF7544"/>
</dbReference>
<dbReference type="EMBL" id="QVQT01000005">
    <property type="protein sequence ID" value="RFU15885.1"/>
    <property type="molecule type" value="Genomic_DNA"/>
</dbReference>
<feature type="transmembrane region" description="Helical" evidence="1">
    <location>
        <begin position="87"/>
        <end position="111"/>
    </location>
</feature>
<protein>
    <recommendedName>
        <fullName evidence="4">DUF4013 domain-containing protein</fullName>
    </recommendedName>
</protein>
<reference evidence="2 3" key="1">
    <citation type="submission" date="2018-08" db="EMBL/GenBank/DDBJ databases">
        <title>Acidipila sp. 4G-K13, an acidobacterium isolated from forest soil.</title>
        <authorList>
            <person name="Gao Z.-H."/>
            <person name="Qiu L.-H."/>
        </authorList>
    </citation>
    <scope>NUCLEOTIDE SEQUENCE [LARGE SCALE GENOMIC DNA]</scope>
    <source>
        <strain evidence="2 3">4G-K13</strain>
    </source>
</reference>
<dbReference type="Proteomes" id="UP000264702">
    <property type="component" value="Unassembled WGS sequence"/>
</dbReference>
<feature type="transmembrane region" description="Helical" evidence="1">
    <location>
        <begin position="301"/>
        <end position="324"/>
    </location>
</feature>
<feature type="transmembrane region" description="Helical" evidence="1">
    <location>
        <begin position="143"/>
        <end position="167"/>
    </location>
</feature>
<accession>A0A372ILX9</accession>
<feature type="transmembrane region" description="Helical" evidence="1">
    <location>
        <begin position="270"/>
        <end position="289"/>
    </location>
</feature>
<comment type="caution">
    <text evidence="2">The sequence shown here is derived from an EMBL/GenBank/DDBJ whole genome shotgun (WGS) entry which is preliminary data.</text>
</comment>
<feature type="transmembrane region" description="Helical" evidence="1">
    <location>
        <begin position="246"/>
        <end position="265"/>
    </location>
</feature>
<keyword evidence="1" id="KW-0472">Membrane</keyword>
<keyword evidence="1" id="KW-1133">Transmembrane helix</keyword>
<keyword evidence="1" id="KW-0812">Transmembrane</keyword>
<evidence type="ECO:0000313" key="3">
    <source>
        <dbReference type="Proteomes" id="UP000264702"/>
    </source>
</evidence>
<feature type="transmembrane region" description="Helical" evidence="1">
    <location>
        <begin position="27"/>
        <end position="53"/>
    </location>
</feature>
<sequence>MKPLSPLDALQPAFARTLSVLGKPFRFWFFVKIALVAALTQPSFFSVIVSYPLQAVQFAVAGRLPHRRPTWGAASSFAGTSGASASVFAISAFIVIALIGLVIWVVISYLYCRLRFTLFDLVVYRHGKVGEGWSKYGRQSWRFFGLILLVSLVFLLAAAVTAGPIIIHMIASLHGMTPEDISANPFVIFGHMLPLVFILFALALLWSIADAIMQDFLLPPMAIDDAPLESAFARFFRLFGDRPGSVLLYLLLRFVIALGLSWVLIMAAMIVLVLFGLGGGGLGFLLWHALWHTGLAGQSVFVAYCIAAGLLFLVLYLLAMVSIYGSVAVFKESYAVYFFGSHYPELGSRLDPPSEEDLVGVRLPVPLPPLTPLQEPPPLW</sequence>
<evidence type="ECO:0000256" key="1">
    <source>
        <dbReference type="SAM" id="Phobius"/>
    </source>
</evidence>
<evidence type="ECO:0008006" key="4">
    <source>
        <dbReference type="Google" id="ProtNLM"/>
    </source>
</evidence>
<evidence type="ECO:0000313" key="2">
    <source>
        <dbReference type="EMBL" id="RFU15885.1"/>
    </source>
</evidence>